<sequence>INPNKTELMVMCSKKRKNREELCVLMGDPEIKVFAKNQKETTCFLEVWVSLRKQQKANIARAKKKVNHAV</sequence>
<proteinExistence type="predicted"/>
<reference evidence="1 2" key="1">
    <citation type="submission" date="2021-06" db="EMBL/GenBank/DDBJ databases">
        <authorList>
            <person name="Kallberg Y."/>
            <person name="Tangrot J."/>
            <person name="Rosling A."/>
        </authorList>
    </citation>
    <scope>NUCLEOTIDE SEQUENCE [LARGE SCALE GENOMIC DNA]</scope>
    <source>
        <strain evidence="1 2">120-4 pot B 10/14</strain>
    </source>
</reference>
<comment type="caution">
    <text evidence="1">The sequence shown here is derived from an EMBL/GenBank/DDBJ whole genome shotgun (WGS) entry which is preliminary data.</text>
</comment>
<feature type="non-terminal residue" evidence="1">
    <location>
        <position position="1"/>
    </location>
</feature>
<evidence type="ECO:0000313" key="2">
    <source>
        <dbReference type="Proteomes" id="UP000789901"/>
    </source>
</evidence>
<protein>
    <submittedName>
        <fullName evidence="1">1895_t:CDS:1</fullName>
    </submittedName>
</protein>
<feature type="non-terminal residue" evidence="1">
    <location>
        <position position="70"/>
    </location>
</feature>
<name>A0ABN7XDB3_GIGMA</name>
<organism evidence="1 2">
    <name type="scientific">Gigaspora margarita</name>
    <dbReference type="NCBI Taxonomy" id="4874"/>
    <lineage>
        <taxon>Eukaryota</taxon>
        <taxon>Fungi</taxon>
        <taxon>Fungi incertae sedis</taxon>
        <taxon>Mucoromycota</taxon>
        <taxon>Glomeromycotina</taxon>
        <taxon>Glomeromycetes</taxon>
        <taxon>Diversisporales</taxon>
        <taxon>Gigasporaceae</taxon>
        <taxon>Gigaspora</taxon>
    </lineage>
</organism>
<dbReference type="Proteomes" id="UP000789901">
    <property type="component" value="Unassembled WGS sequence"/>
</dbReference>
<evidence type="ECO:0000313" key="1">
    <source>
        <dbReference type="EMBL" id="CAG8852897.1"/>
    </source>
</evidence>
<accession>A0ABN7XDB3</accession>
<keyword evidence="2" id="KW-1185">Reference proteome</keyword>
<gene>
    <name evidence="1" type="ORF">GMARGA_LOCUS41718</name>
</gene>
<dbReference type="EMBL" id="CAJVQB010117479">
    <property type="protein sequence ID" value="CAG8852897.1"/>
    <property type="molecule type" value="Genomic_DNA"/>
</dbReference>